<evidence type="ECO:0000256" key="2">
    <source>
        <dbReference type="ARBA" id="ARBA00022448"/>
    </source>
</evidence>
<evidence type="ECO:0000256" key="5">
    <source>
        <dbReference type="ARBA" id="ARBA00022692"/>
    </source>
</evidence>
<feature type="transmembrane region" description="Helical" evidence="9">
    <location>
        <begin position="193"/>
        <end position="226"/>
    </location>
</feature>
<dbReference type="EMBL" id="JARHUD010000006">
    <property type="protein sequence ID" value="MDF2096496.1"/>
    <property type="molecule type" value="Genomic_DNA"/>
</dbReference>
<accession>A0ABT5YNE0</accession>
<protein>
    <submittedName>
        <fullName evidence="12">TRAP transporter large permease subunit</fullName>
    </submittedName>
</protein>
<evidence type="ECO:0000256" key="6">
    <source>
        <dbReference type="ARBA" id="ARBA00022989"/>
    </source>
</evidence>
<evidence type="ECO:0000259" key="11">
    <source>
        <dbReference type="Pfam" id="PF06808"/>
    </source>
</evidence>
<dbReference type="InterPro" id="IPR004681">
    <property type="entry name" value="TRAP_DctM"/>
</dbReference>
<evidence type="ECO:0000256" key="1">
    <source>
        <dbReference type="ARBA" id="ARBA00004429"/>
    </source>
</evidence>
<gene>
    <name evidence="12" type="ORF">P2G67_10955</name>
</gene>
<feature type="transmembrane region" description="Helical" evidence="9">
    <location>
        <begin position="162"/>
        <end position="181"/>
    </location>
</feature>
<dbReference type="Pfam" id="PF04290">
    <property type="entry name" value="DctQ"/>
    <property type="match status" value="1"/>
</dbReference>
<evidence type="ECO:0000256" key="8">
    <source>
        <dbReference type="RuleBase" id="RU369079"/>
    </source>
</evidence>
<comment type="caution">
    <text evidence="12">The sequence shown here is derived from an EMBL/GenBank/DDBJ whole genome shotgun (WGS) entry which is preliminary data.</text>
</comment>
<evidence type="ECO:0000256" key="9">
    <source>
        <dbReference type="SAM" id="Phobius"/>
    </source>
</evidence>
<keyword evidence="3" id="KW-1003">Cell membrane</keyword>
<evidence type="ECO:0000313" key="12">
    <source>
        <dbReference type="EMBL" id="MDF2096496.1"/>
    </source>
</evidence>
<feature type="transmembrane region" description="Helical" evidence="9">
    <location>
        <begin position="360"/>
        <end position="385"/>
    </location>
</feature>
<dbReference type="Proteomes" id="UP001215503">
    <property type="component" value="Unassembled WGS sequence"/>
</dbReference>
<evidence type="ECO:0000256" key="4">
    <source>
        <dbReference type="ARBA" id="ARBA00022519"/>
    </source>
</evidence>
<comment type="function">
    <text evidence="8">Part of the tripartite ATP-independent periplasmic (TRAP) transport system.</text>
</comment>
<dbReference type="Pfam" id="PF06808">
    <property type="entry name" value="DctM"/>
    <property type="match status" value="1"/>
</dbReference>
<feature type="transmembrane region" description="Helical" evidence="9">
    <location>
        <begin position="552"/>
        <end position="577"/>
    </location>
</feature>
<proteinExistence type="predicted"/>
<feature type="transmembrane region" description="Helical" evidence="9">
    <location>
        <begin position="23"/>
        <end position="48"/>
    </location>
</feature>
<evidence type="ECO:0000256" key="7">
    <source>
        <dbReference type="ARBA" id="ARBA00023136"/>
    </source>
</evidence>
<name>A0ABT5YNE0_9PROT</name>
<organism evidence="12 13">
    <name type="scientific">Aquibaculum arenosum</name>
    <dbReference type="NCBI Taxonomy" id="3032591"/>
    <lineage>
        <taxon>Bacteria</taxon>
        <taxon>Pseudomonadati</taxon>
        <taxon>Pseudomonadota</taxon>
        <taxon>Alphaproteobacteria</taxon>
        <taxon>Rhodospirillales</taxon>
        <taxon>Rhodovibrionaceae</taxon>
        <taxon>Aquibaculum</taxon>
    </lineage>
</organism>
<feature type="transmembrane region" description="Helical" evidence="9">
    <location>
        <begin position="327"/>
        <end position="354"/>
    </location>
</feature>
<evidence type="ECO:0000259" key="10">
    <source>
        <dbReference type="Pfam" id="PF04290"/>
    </source>
</evidence>
<feature type="transmembrane region" description="Helical" evidence="9">
    <location>
        <begin position="406"/>
        <end position="427"/>
    </location>
</feature>
<dbReference type="NCBIfam" id="TIGR00786">
    <property type="entry name" value="dctM"/>
    <property type="match status" value="1"/>
</dbReference>
<sequence length="618" mass="64496">MTASTVAERSAAARLLHGLDRSIAALATLCLSGLILILLANVTGRYLLGTSLVWAQEAAIWLFIYIIFLGLPLALRARQHIALTLLRDRLPPVWQPALAILIDGIVAYVTLMLLIAGLELMQRIGGTSPALLLPVWLKFLFIPLSCLASLLCIALAGFERGIARWQGPLSLLLGALLYLLLHHVEAVSLPAASVSLVMGLGFLATLLLGVPVAFALLFGVFLSGVALPLLPPPALVQNLVNGAGKFLLLAVPLFLTAGTLMNAGGLTRRLMDFAFSLVGHMRGGHGQVSVVSSLLYGGISGSSYSEASLSAKLLAPQMIRHGYSPPLACAITAASGVLPNIVPPSVALLILAAAGNLSVGALWLAGIGPGLLLALCLMLAVHLLARRQGQAPAGRRTDGATRLRHGLHAAPVLFLAVVIIGGIRIGAVTPTEAGVLAVTYALLLGLLVYRAYGLRGLWESLERSAQESALIGLLIGAAAPFAFILAAEQVPQDLVRGLTGLTENPWLILLLANLLLLLFGMILDIGAAILILAPLLLPVVVAVGIDPIHFGLVIVVNLMLGGLTPPVGMLAFIAATVTETPVHKVFRALLPLLAALLIGLAIVTYVPAVSIGLLELIR</sequence>
<feature type="transmembrane region" description="Helical" evidence="9">
    <location>
        <begin position="60"/>
        <end position="77"/>
    </location>
</feature>
<feature type="transmembrane region" description="Helical" evidence="9">
    <location>
        <begin position="433"/>
        <end position="449"/>
    </location>
</feature>
<feature type="transmembrane region" description="Helical" evidence="9">
    <location>
        <begin position="130"/>
        <end position="156"/>
    </location>
</feature>
<keyword evidence="6 9" id="KW-1133">Transmembrane helix</keyword>
<keyword evidence="7 9" id="KW-0472">Membrane</keyword>
<feature type="transmembrane region" description="Helical" evidence="9">
    <location>
        <begin position="97"/>
        <end position="118"/>
    </location>
</feature>
<evidence type="ECO:0000313" key="13">
    <source>
        <dbReference type="Proteomes" id="UP001215503"/>
    </source>
</evidence>
<feature type="transmembrane region" description="Helical" evidence="9">
    <location>
        <begin position="469"/>
        <end position="487"/>
    </location>
</feature>
<feature type="domain" description="TRAP C4-dicarboxylate transport system permease DctM subunit" evidence="11">
    <location>
        <begin position="201"/>
        <end position="608"/>
    </location>
</feature>
<keyword evidence="13" id="KW-1185">Reference proteome</keyword>
<feature type="domain" description="Tripartite ATP-independent periplasmic transporters DctQ component" evidence="10">
    <location>
        <begin position="34"/>
        <end position="154"/>
    </location>
</feature>
<reference evidence="12 13" key="1">
    <citation type="submission" date="2023-03" db="EMBL/GenBank/DDBJ databases">
        <title>Fodinicurvata sp. CAU 1616 isolated from sea sendiment.</title>
        <authorList>
            <person name="Kim W."/>
        </authorList>
    </citation>
    <scope>NUCLEOTIDE SEQUENCE [LARGE SCALE GENOMIC DNA]</scope>
    <source>
        <strain evidence="12 13">CAU 1616</strain>
    </source>
</reference>
<dbReference type="InterPro" id="IPR055348">
    <property type="entry name" value="DctQ"/>
</dbReference>
<keyword evidence="5 9" id="KW-0812">Transmembrane</keyword>
<evidence type="ECO:0000256" key="3">
    <source>
        <dbReference type="ARBA" id="ARBA00022475"/>
    </source>
</evidence>
<feature type="transmembrane region" description="Helical" evidence="9">
    <location>
        <begin position="246"/>
        <end position="266"/>
    </location>
</feature>
<keyword evidence="4 8" id="KW-0997">Cell inner membrane</keyword>
<comment type="subcellular location">
    <subcellularLocation>
        <location evidence="1 8">Cell inner membrane</location>
        <topology evidence="1 8">Multi-pass membrane protein</topology>
    </subcellularLocation>
</comment>
<feature type="transmembrane region" description="Helical" evidence="9">
    <location>
        <begin position="589"/>
        <end position="614"/>
    </location>
</feature>
<dbReference type="RefSeq" id="WP_275822990.1">
    <property type="nucleotide sequence ID" value="NZ_JARHUD010000006.1"/>
</dbReference>
<dbReference type="PANTHER" id="PTHR33362">
    <property type="entry name" value="SIALIC ACID TRAP TRANSPORTER PERMEASE PROTEIN SIAT-RELATED"/>
    <property type="match status" value="1"/>
</dbReference>
<feature type="transmembrane region" description="Helical" evidence="9">
    <location>
        <begin position="507"/>
        <end position="540"/>
    </location>
</feature>
<dbReference type="InterPro" id="IPR010656">
    <property type="entry name" value="DctM"/>
</dbReference>
<keyword evidence="2 8" id="KW-0813">Transport</keyword>